<protein>
    <submittedName>
        <fullName evidence="2">Uncharacterized protein</fullName>
    </submittedName>
</protein>
<gene>
    <name evidence="2" type="ORF">KCG34_16065</name>
</gene>
<accession>A0A975FXE6</accession>
<dbReference type="AlphaFoldDB" id="A0A975FXE6"/>
<name>A0A975FXE6_9CAUL</name>
<dbReference type="Proteomes" id="UP000676409">
    <property type="component" value="Chromosome"/>
</dbReference>
<feature type="transmembrane region" description="Helical" evidence="1">
    <location>
        <begin position="38"/>
        <end position="60"/>
    </location>
</feature>
<reference evidence="2" key="1">
    <citation type="submission" date="2021-04" db="EMBL/GenBank/DDBJ databases">
        <title>The complete genome sequence of Caulobacter sp. S6.</title>
        <authorList>
            <person name="Tang Y."/>
            <person name="Ouyang W."/>
            <person name="Liu Q."/>
            <person name="Huang B."/>
            <person name="Guo Z."/>
            <person name="Lei P."/>
        </authorList>
    </citation>
    <scope>NUCLEOTIDE SEQUENCE</scope>
    <source>
        <strain evidence="2">S6</strain>
    </source>
</reference>
<sequence length="107" mass="11340">MAILVSLLSLLFVAAQGAAVFATAYVVLRAFKIRHWLAKIAAIALSYVAWIAATVGGYFLTGGDGSFMKGFAVVMMLCLTALVSSLGYLLGWLLWPKLRGGGRLLAS</sequence>
<organism evidence="2 3">
    <name type="scientific">Phenylobacterium montanum</name>
    <dbReference type="NCBI Taxonomy" id="2823693"/>
    <lineage>
        <taxon>Bacteria</taxon>
        <taxon>Pseudomonadati</taxon>
        <taxon>Pseudomonadota</taxon>
        <taxon>Alphaproteobacteria</taxon>
        <taxon>Caulobacterales</taxon>
        <taxon>Caulobacteraceae</taxon>
        <taxon>Phenylobacterium</taxon>
    </lineage>
</organism>
<evidence type="ECO:0000313" key="2">
    <source>
        <dbReference type="EMBL" id="QUD86592.1"/>
    </source>
</evidence>
<keyword evidence="1" id="KW-0472">Membrane</keyword>
<evidence type="ECO:0000256" key="1">
    <source>
        <dbReference type="SAM" id="Phobius"/>
    </source>
</evidence>
<dbReference type="KEGG" id="caul:KCG34_16065"/>
<proteinExistence type="predicted"/>
<dbReference type="EMBL" id="CP073078">
    <property type="protein sequence ID" value="QUD86592.1"/>
    <property type="molecule type" value="Genomic_DNA"/>
</dbReference>
<evidence type="ECO:0000313" key="3">
    <source>
        <dbReference type="Proteomes" id="UP000676409"/>
    </source>
</evidence>
<keyword evidence="1" id="KW-0812">Transmembrane</keyword>
<feature type="transmembrane region" description="Helical" evidence="1">
    <location>
        <begin position="72"/>
        <end position="95"/>
    </location>
</feature>
<keyword evidence="1" id="KW-1133">Transmembrane helix</keyword>
<dbReference type="RefSeq" id="WP_211936644.1">
    <property type="nucleotide sequence ID" value="NZ_CP073078.1"/>
</dbReference>
<keyword evidence="3" id="KW-1185">Reference proteome</keyword>